<dbReference type="AlphaFoldDB" id="A0A3N0FMN2"/>
<proteinExistence type="predicted"/>
<name>A0A3N0FMN2_9GAMM</name>
<organism evidence="1 2">
    <name type="scientific">Dickeya undicola</name>
    <dbReference type="NCBI Taxonomy" id="1577887"/>
    <lineage>
        <taxon>Bacteria</taxon>
        <taxon>Pseudomonadati</taxon>
        <taxon>Pseudomonadota</taxon>
        <taxon>Gammaproteobacteria</taxon>
        <taxon>Enterobacterales</taxon>
        <taxon>Pectobacteriaceae</taxon>
        <taxon>Dickeya</taxon>
    </lineage>
</organism>
<dbReference type="EMBL" id="RJLR01000072">
    <property type="protein sequence ID" value="RNM01395.1"/>
    <property type="molecule type" value="Genomic_DNA"/>
</dbReference>
<comment type="caution">
    <text evidence="1">The sequence shown here is derived from an EMBL/GenBank/DDBJ whole genome shotgun (WGS) entry which is preliminary data.</text>
</comment>
<reference evidence="1 2" key="1">
    <citation type="submission" date="2018-11" db="EMBL/GenBank/DDBJ databases">
        <title>Characterization of surface water Dickeya isolates.</title>
        <authorList>
            <person name="Van Gijsegem F."/>
            <person name="Pedron J."/>
        </authorList>
    </citation>
    <scope>NUCLEOTIDE SEQUENCE [LARGE SCALE GENOMIC DNA]</scope>
    <source>
        <strain evidence="1 2">FVG1-MFV-O17</strain>
    </source>
</reference>
<evidence type="ECO:0000313" key="1">
    <source>
        <dbReference type="EMBL" id="RNM01395.1"/>
    </source>
</evidence>
<accession>A0A3N0FMN2</accession>
<sequence>MGLSKRIAIDINPELQAAIVATQEAIARLTALQIPVEGLSIEFGKRPTILVKSGPACRKMVNDGQAVRYSTGIDNNGRYQKYQCHLNNCRVVWEERSH</sequence>
<gene>
    <name evidence="1" type="ORF">EF878_20760</name>
</gene>
<dbReference type="Proteomes" id="UP000276061">
    <property type="component" value="Unassembled WGS sequence"/>
</dbReference>
<evidence type="ECO:0000313" key="2">
    <source>
        <dbReference type="Proteomes" id="UP000276061"/>
    </source>
</evidence>
<protein>
    <submittedName>
        <fullName evidence="1">Uncharacterized protein</fullName>
    </submittedName>
</protein>